<reference evidence="2 3" key="1">
    <citation type="submission" date="2016-10" db="EMBL/GenBank/DDBJ databases">
        <authorList>
            <person name="de Groot N.N."/>
        </authorList>
    </citation>
    <scope>NUCLEOTIDE SEQUENCE [LARGE SCALE GENOMIC DNA]</scope>
    <source>
        <strain evidence="2 3">LMG 26867</strain>
    </source>
</reference>
<gene>
    <name evidence="2" type="ORF">SAMN05216222_0101</name>
</gene>
<evidence type="ECO:0000256" key="1">
    <source>
        <dbReference type="SAM" id="MobiDB-lite"/>
    </source>
</evidence>
<evidence type="ECO:0000313" key="2">
    <source>
        <dbReference type="EMBL" id="SDR83039.1"/>
    </source>
</evidence>
<organism evidence="2 3">
    <name type="scientific">Pseudomonas prosekii</name>
    <dbReference type="NCBI Taxonomy" id="1148509"/>
    <lineage>
        <taxon>Bacteria</taxon>
        <taxon>Pseudomonadati</taxon>
        <taxon>Pseudomonadota</taxon>
        <taxon>Gammaproteobacteria</taxon>
        <taxon>Pseudomonadales</taxon>
        <taxon>Pseudomonadaceae</taxon>
        <taxon>Pseudomonas</taxon>
    </lineage>
</organism>
<feature type="region of interest" description="Disordered" evidence="1">
    <location>
        <begin position="72"/>
        <end position="94"/>
    </location>
</feature>
<dbReference type="Proteomes" id="UP000198481">
    <property type="component" value="Chromosome I"/>
</dbReference>
<dbReference type="RefSeq" id="WP_092269314.1">
    <property type="nucleotide sequence ID" value="NZ_LT629762.1"/>
</dbReference>
<sequence length="94" mass="10707">MLRESWVEYLQSAHQSDFDEVTLRAASSFARLDSRLDFTRQQFNQTMAAIVSNYTNERAALIKRLTTEALQRNPGLPLPDTAPDVTRTSSRFKG</sequence>
<dbReference type="STRING" id="1148509.SAMN05216222_0101"/>
<accession>A0A1H1MAN7</accession>
<proteinExistence type="predicted"/>
<evidence type="ECO:0000313" key="3">
    <source>
        <dbReference type="Proteomes" id="UP000198481"/>
    </source>
</evidence>
<protein>
    <submittedName>
        <fullName evidence="2">Uncharacterized protein</fullName>
    </submittedName>
</protein>
<dbReference type="AlphaFoldDB" id="A0A1H1MAN7"/>
<name>A0A1H1MAN7_9PSED</name>
<dbReference type="EMBL" id="LT629762">
    <property type="protein sequence ID" value="SDR83039.1"/>
    <property type="molecule type" value="Genomic_DNA"/>
</dbReference>